<accession>A0A0D2FC32</accession>
<evidence type="ECO:0000313" key="7">
    <source>
        <dbReference type="Proteomes" id="UP000054266"/>
    </source>
</evidence>
<sequence>MNAVVAARNYVGPGNHPSHDSCRHLSDASSAIAAGSGTLAAIGTTYVLPAVGFCAAGVKSGSIAAGVQSAIYGGSVPAGSMFATLQSWGATGALAGTLGVAAVPVGIVVAGGTYLAGKALRGA</sequence>
<reference evidence="6 7" key="1">
    <citation type="submission" date="2015-01" db="EMBL/GenBank/DDBJ databases">
        <title>The Genome Sequence of Capronia semiimmersa CBS27337.</title>
        <authorList>
            <consortium name="The Broad Institute Genomics Platform"/>
            <person name="Cuomo C."/>
            <person name="de Hoog S."/>
            <person name="Gorbushina A."/>
            <person name="Stielow B."/>
            <person name="Teixiera M."/>
            <person name="Abouelleil A."/>
            <person name="Chapman S.B."/>
            <person name="Priest M."/>
            <person name="Young S.K."/>
            <person name="Wortman J."/>
            <person name="Nusbaum C."/>
            <person name="Birren B."/>
        </authorList>
    </citation>
    <scope>NUCLEOTIDE SEQUENCE [LARGE SCALE GENOMIC DNA]</scope>
    <source>
        <strain evidence="6 7">CBS 27337</strain>
    </source>
</reference>
<organism evidence="6 7">
    <name type="scientific">Phialophora macrospora</name>
    <dbReference type="NCBI Taxonomy" id="1851006"/>
    <lineage>
        <taxon>Eukaryota</taxon>
        <taxon>Fungi</taxon>
        <taxon>Dikarya</taxon>
        <taxon>Ascomycota</taxon>
        <taxon>Pezizomycotina</taxon>
        <taxon>Eurotiomycetes</taxon>
        <taxon>Chaetothyriomycetidae</taxon>
        <taxon>Chaetothyriales</taxon>
        <taxon>Herpotrichiellaceae</taxon>
        <taxon>Phialophora</taxon>
    </lineage>
</organism>
<dbReference type="AlphaFoldDB" id="A0A0D2FC32"/>
<evidence type="ECO:0000313" key="6">
    <source>
        <dbReference type="EMBL" id="KIW65523.1"/>
    </source>
</evidence>
<dbReference type="InterPro" id="IPR009311">
    <property type="entry name" value="IFI6/IFI27-like"/>
</dbReference>
<dbReference type="PANTHER" id="PTHR16932">
    <property type="entry name" value="INTERFERON ALPHA-INDUCIBLE PROTEIN 27"/>
    <property type="match status" value="1"/>
</dbReference>
<name>A0A0D2FC32_9EURO</name>
<evidence type="ECO:0000256" key="5">
    <source>
        <dbReference type="ARBA" id="ARBA00023136"/>
    </source>
</evidence>
<evidence type="ECO:0000256" key="4">
    <source>
        <dbReference type="ARBA" id="ARBA00022989"/>
    </source>
</evidence>
<dbReference type="EMBL" id="KN846960">
    <property type="protein sequence ID" value="KIW65523.1"/>
    <property type="molecule type" value="Genomic_DNA"/>
</dbReference>
<keyword evidence="5" id="KW-0472">Membrane</keyword>
<dbReference type="Gene3D" id="6.10.110.10">
    <property type="match status" value="1"/>
</dbReference>
<protein>
    <submittedName>
        <fullName evidence="6">Uncharacterized protein</fullName>
    </submittedName>
</protein>
<dbReference type="PANTHER" id="PTHR16932:SF18">
    <property type="entry name" value="INTERFERON, ALPHA-INDUCIBLE PROTEIN 27-LIKE 2"/>
    <property type="match status" value="1"/>
</dbReference>
<dbReference type="GO" id="GO:0016020">
    <property type="term" value="C:membrane"/>
    <property type="evidence" value="ECO:0007669"/>
    <property type="project" value="UniProtKB-SubCell"/>
</dbReference>
<evidence type="ECO:0000256" key="3">
    <source>
        <dbReference type="ARBA" id="ARBA00022692"/>
    </source>
</evidence>
<keyword evidence="3" id="KW-0812">Transmembrane</keyword>
<keyword evidence="7" id="KW-1185">Reference proteome</keyword>
<dbReference type="HOGENOM" id="CLU_145532_0_0_1"/>
<proteinExistence type="inferred from homology"/>
<dbReference type="InterPro" id="IPR038213">
    <property type="entry name" value="IFI6/IFI27-like_sf"/>
</dbReference>
<dbReference type="Pfam" id="PF06140">
    <property type="entry name" value="Ifi-6-16"/>
    <property type="match status" value="1"/>
</dbReference>
<gene>
    <name evidence="6" type="ORF">PV04_07778</name>
</gene>
<dbReference type="Proteomes" id="UP000054266">
    <property type="component" value="Unassembled WGS sequence"/>
</dbReference>
<evidence type="ECO:0000256" key="1">
    <source>
        <dbReference type="ARBA" id="ARBA00004141"/>
    </source>
</evidence>
<evidence type="ECO:0000256" key="2">
    <source>
        <dbReference type="ARBA" id="ARBA00007262"/>
    </source>
</evidence>
<comment type="similarity">
    <text evidence="2">Belongs to the IFI6/IFI27 family.</text>
</comment>
<keyword evidence="4" id="KW-1133">Transmembrane helix</keyword>
<comment type="subcellular location">
    <subcellularLocation>
        <location evidence="1">Membrane</location>
        <topology evidence="1">Multi-pass membrane protein</topology>
    </subcellularLocation>
</comment>